<name>G2JB51_9BURK</name>
<dbReference type="SMART" id="SM00962">
    <property type="entry name" value="SRP54"/>
    <property type="match status" value="1"/>
</dbReference>
<dbReference type="Proteomes" id="UP000054051">
    <property type="component" value="Unassembled WGS sequence"/>
</dbReference>
<keyword evidence="2 9" id="KW-0547">Nucleotide-binding</keyword>
<comment type="similarity">
    <text evidence="1 9">Belongs to the GTP-binding SRP family. SRP54 subfamily.</text>
</comment>
<dbReference type="PROSITE" id="PS00300">
    <property type="entry name" value="SRP54"/>
    <property type="match status" value="1"/>
</dbReference>
<dbReference type="OrthoDB" id="9804720at2"/>
<organism evidence="11 12">
    <name type="scientific">Candidatus Glomeribacter gigasporarum BEG34</name>
    <dbReference type="NCBI Taxonomy" id="1070319"/>
    <lineage>
        <taxon>Bacteria</taxon>
        <taxon>Pseudomonadati</taxon>
        <taxon>Pseudomonadota</taxon>
        <taxon>Betaproteobacteria</taxon>
        <taxon>Burkholderiales</taxon>
        <taxon>Burkholderiaceae</taxon>
        <taxon>Candidatus Glomeribacter</taxon>
    </lineage>
</organism>
<dbReference type="InterPro" id="IPR004125">
    <property type="entry name" value="Signal_recog_particle_SRP54_M"/>
</dbReference>
<dbReference type="CDD" id="cd18539">
    <property type="entry name" value="SRP_G"/>
    <property type="match status" value="1"/>
</dbReference>
<comment type="function">
    <text evidence="9">Involved in targeting and insertion of nascent membrane proteins into the cytoplasmic membrane. Binds to the hydrophobic signal sequence of the ribosome-nascent chain (RNC) as it emerges from the ribosomes. The SRP-RNC complex is then targeted to the cytoplasmic membrane where it interacts with the SRP receptor FtsY. Interaction with FtsY leads to the transfer of the RNC complex to the Sec translocase for insertion into the membrane, the hydrolysis of GTP by both Ffh and FtsY, and the dissociation of the SRP-FtsY complex into the individual components.</text>
</comment>
<evidence type="ECO:0000256" key="5">
    <source>
        <dbReference type="ARBA" id="ARBA00023134"/>
    </source>
</evidence>
<dbReference type="Gene3D" id="1.20.120.140">
    <property type="entry name" value="Signal recognition particle SRP54, nucleotide-binding domain"/>
    <property type="match status" value="1"/>
</dbReference>
<dbReference type="Gene3D" id="1.10.260.30">
    <property type="entry name" value="Signal recognition particle, SRP54 subunit, M-domain"/>
    <property type="match status" value="1"/>
</dbReference>
<feature type="binding site" evidence="9">
    <location>
        <begin position="193"/>
        <end position="197"/>
    </location>
    <ligand>
        <name>GTP</name>
        <dbReference type="ChEBI" id="CHEBI:37565"/>
    </ligand>
</feature>
<evidence type="ECO:0000256" key="7">
    <source>
        <dbReference type="ARBA" id="ARBA00023274"/>
    </source>
</evidence>
<comment type="caution">
    <text evidence="11">The sequence shown here is derived from an EMBL/GenBank/DDBJ whole genome shotgun (WGS) entry which is preliminary data.</text>
</comment>
<dbReference type="EC" id="3.6.5.4" evidence="9"/>
<dbReference type="Pfam" id="PF02881">
    <property type="entry name" value="SRP54_N"/>
    <property type="match status" value="1"/>
</dbReference>
<dbReference type="GO" id="GO:0005525">
    <property type="term" value="F:GTP binding"/>
    <property type="evidence" value="ECO:0007669"/>
    <property type="project" value="UniProtKB-UniRule"/>
</dbReference>
<comment type="domain">
    <text evidence="9">Composed of three domains: the N-terminal N domain, which is responsible for interactions with the ribosome, the central G domain, which binds GTP, and the C-terminal M domain, which binds the RNA and the signal sequence of the RNC.</text>
</comment>
<dbReference type="FunFam" id="3.40.50.300:FF:000022">
    <property type="entry name" value="Signal recognition particle 54 kDa subunit"/>
    <property type="match status" value="1"/>
</dbReference>
<evidence type="ECO:0000259" key="10">
    <source>
        <dbReference type="PROSITE" id="PS00300"/>
    </source>
</evidence>
<dbReference type="EMBL" id="CAFB01000054">
    <property type="protein sequence ID" value="CCD30003.1"/>
    <property type="molecule type" value="Genomic_DNA"/>
</dbReference>
<sequence>MFDTLTQRMTRIVKTLRGEARLTESNMQQMLREVRLALLEADVALPVVRAFIEAVKEKARGAEVIHSLTPGQALVGIVQRELAAVMGGADEGQASELRLTVAPPAIILMAGLQGAGKTTTVGKLAKRLREQKKKVLTVSVDVYRPAAIAQLKTVTEQASADFFPSNTDQMPVDIARAALDWAKRHYDDVLIVDTAGRLNIDAEMMAEITALHAALQPAETLFVVDAMLGQDAVNTAKAFNDALPLTGIVLTKLDGDARGGAALSVRHITGKPVKFVGVSEKLDGLEVFHPEGMANRILGQGDLLALAEQAQRGIDDAQAKQWVRKIKKGGAFDLDDFQAQLMQMKKMGGMAALLEKLPAQFQPASGQSNLDQAEKQMRRMSGIIHSMTAAERTQPELIKASRKRRIAAGAGVHVQEVNRLLAQFEQMRTMTKKLKGGNLARMTRGGFGGLAGMR</sequence>
<evidence type="ECO:0000313" key="12">
    <source>
        <dbReference type="Proteomes" id="UP000054051"/>
    </source>
</evidence>
<keyword evidence="4 9" id="KW-0694">RNA-binding</keyword>
<dbReference type="SUPFAM" id="SSF52540">
    <property type="entry name" value="P-loop containing nucleoside triphosphate hydrolases"/>
    <property type="match status" value="1"/>
</dbReference>
<dbReference type="PANTHER" id="PTHR11564">
    <property type="entry name" value="SIGNAL RECOGNITION PARTICLE 54K PROTEIN SRP54"/>
    <property type="match status" value="1"/>
</dbReference>
<evidence type="ECO:0000256" key="6">
    <source>
        <dbReference type="ARBA" id="ARBA00023135"/>
    </source>
</evidence>
<dbReference type="GO" id="GO:0008312">
    <property type="term" value="F:7S RNA binding"/>
    <property type="evidence" value="ECO:0007669"/>
    <property type="project" value="InterPro"/>
</dbReference>
<dbReference type="HAMAP" id="MF_00306">
    <property type="entry name" value="SRP54"/>
    <property type="match status" value="1"/>
</dbReference>
<dbReference type="InterPro" id="IPR003593">
    <property type="entry name" value="AAA+_ATPase"/>
</dbReference>
<dbReference type="AlphaFoldDB" id="G2JB51"/>
<comment type="subcellular location">
    <subcellularLocation>
        <location evidence="9">Cytoplasm</location>
    </subcellularLocation>
    <text evidence="9">The SRP-RNC complex is targeted to the cytoplasmic membrane.</text>
</comment>
<dbReference type="InterPro" id="IPR013822">
    <property type="entry name" value="Signal_recog_particl_SRP54_hlx"/>
</dbReference>
<keyword evidence="6 9" id="KW-0733">Signal recognition particle</keyword>
<gene>
    <name evidence="9 11" type="primary">ffh</name>
    <name evidence="11" type="ORF">CAGGBEG34_360010</name>
</gene>
<feature type="binding site" evidence="9">
    <location>
        <begin position="111"/>
        <end position="118"/>
    </location>
    <ligand>
        <name>GTP</name>
        <dbReference type="ChEBI" id="CHEBI:37565"/>
    </ligand>
</feature>
<dbReference type="InterPro" id="IPR022941">
    <property type="entry name" value="SRP54"/>
</dbReference>
<evidence type="ECO:0000256" key="9">
    <source>
        <dbReference type="HAMAP-Rule" id="MF_00306"/>
    </source>
</evidence>
<keyword evidence="12" id="KW-1185">Reference proteome</keyword>
<dbReference type="InterPro" id="IPR000897">
    <property type="entry name" value="SRP54_GTPase_dom"/>
</dbReference>
<accession>G2JB51</accession>
<dbReference type="SUPFAM" id="SSF47446">
    <property type="entry name" value="Signal peptide-binding domain"/>
    <property type="match status" value="1"/>
</dbReference>
<dbReference type="Gene3D" id="3.40.50.300">
    <property type="entry name" value="P-loop containing nucleotide triphosphate hydrolases"/>
    <property type="match status" value="1"/>
</dbReference>
<evidence type="ECO:0000256" key="4">
    <source>
        <dbReference type="ARBA" id="ARBA00022884"/>
    </source>
</evidence>
<keyword evidence="7 9" id="KW-0687">Ribonucleoprotein</keyword>
<dbReference type="NCBIfam" id="TIGR00959">
    <property type="entry name" value="ffh"/>
    <property type="match status" value="1"/>
</dbReference>
<evidence type="ECO:0000256" key="1">
    <source>
        <dbReference type="ARBA" id="ARBA00005450"/>
    </source>
</evidence>
<comment type="catalytic activity">
    <reaction evidence="8 9">
        <text>GTP + H2O = GDP + phosphate + H(+)</text>
        <dbReference type="Rhea" id="RHEA:19669"/>
        <dbReference type="ChEBI" id="CHEBI:15377"/>
        <dbReference type="ChEBI" id="CHEBI:15378"/>
        <dbReference type="ChEBI" id="CHEBI:37565"/>
        <dbReference type="ChEBI" id="CHEBI:43474"/>
        <dbReference type="ChEBI" id="CHEBI:58189"/>
        <dbReference type="EC" id="3.6.5.4"/>
    </reaction>
</comment>
<dbReference type="GO" id="GO:0003924">
    <property type="term" value="F:GTPase activity"/>
    <property type="evidence" value="ECO:0007669"/>
    <property type="project" value="UniProtKB-UniRule"/>
</dbReference>
<dbReference type="SMART" id="SM00382">
    <property type="entry name" value="AAA"/>
    <property type="match status" value="1"/>
</dbReference>
<keyword evidence="9" id="KW-0963">Cytoplasm</keyword>
<keyword evidence="5 9" id="KW-0342">GTP-binding</keyword>
<dbReference type="SMART" id="SM00963">
    <property type="entry name" value="SRP54_N"/>
    <property type="match status" value="1"/>
</dbReference>
<evidence type="ECO:0000256" key="2">
    <source>
        <dbReference type="ARBA" id="ARBA00022741"/>
    </source>
</evidence>
<dbReference type="InterPro" id="IPR004780">
    <property type="entry name" value="SRP"/>
</dbReference>
<dbReference type="RefSeq" id="WP_006683091.1">
    <property type="nucleotide sequence ID" value="NZ_CAFB01000054.1"/>
</dbReference>
<proteinExistence type="inferred from homology"/>
<dbReference type="GO" id="GO:0048500">
    <property type="term" value="C:signal recognition particle"/>
    <property type="evidence" value="ECO:0007669"/>
    <property type="project" value="UniProtKB-UniRule"/>
</dbReference>
<keyword evidence="3 9" id="KW-0378">Hydrolase</keyword>
<dbReference type="GO" id="GO:0006614">
    <property type="term" value="P:SRP-dependent cotranslational protein targeting to membrane"/>
    <property type="evidence" value="ECO:0007669"/>
    <property type="project" value="InterPro"/>
</dbReference>
<dbReference type="STRING" id="1070319.CAGGBEG34_360010"/>
<dbReference type="Pfam" id="PF00448">
    <property type="entry name" value="SRP54"/>
    <property type="match status" value="1"/>
</dbReference>
<dbReference type="InterPro" id="IPR042101">
    <property type="entry name" value="SRP54_N_sf"/>
</dbReference>
<protein>
    <recommendedName>
        <fullName evidence="9">Signal recognition particle protein</fullName>
        <ecNumber evidence="9">3.6.5.4</ecNumber>
    </recommendedName>
    <alternativeName>
        <fullName evidence="9">Fifty-four homolog</fullName>
    </alternativeName>
</protein>
<feature type="binding site" evidence="9">
    <location>
        <begin position="251"/>
        <end position="254"/>
    </location>
    <ligand>
        <name>GTP</name>
        <dbReference type="ChEBI" id="CHEBI:37565"/>
    </ligand>
</feature>
<reference evidence="11 12" key="1">
    <citation type="submission" date="2011-08" db="EMBL/GenBank/DDBJ databases">
        <title>The genome of the obligate endobacterium of an arbuscular mycorrhizal fungus reveals an interphylum network of nutritional interactions.</title>
        <authorList>
            <person name="Ghignone S."/>
            <person name="Salvioli A."/>
            <person name="Anca I."/>
            <person name="Lumini E."/>
            <person name="Ortu G."/>
            <person name="Petiti L."/>
            <person name="Cruveiller S."/>
            <person name="Bianciotto V."/>
            <person name="Piffanelli P."/>
            <person name="Lanfranco L."/>
            <person name="Bonfante P."/>
        </authorList>
    </citation>
    <scope>NUCLEOTIDE SEQUENCE [LARGE SCALE GENOMIC DNA]</scope>
    <source>
        <strain evidence="11 12">BEG34</strain>
    </source>
</reference>
<dbReference type="InterPro" id="IPR036891">
    <property type="entry name" value="Signal_recog_part_SRP54_M_sf"/>
</dbReference>
<feature type="domain" description="SRP54-type proteins GTP-binding" evidence="10">
    <location>
        <begin position="272"/>
        <end position="285"/>
    </location>
</feature>
<evidence type="ECO:0000256" key="3">
    <source>
        <dbReference type="ARBA" id="ARBA00022801"/>
    </source>
</evidence>
<evidence type="ECO:0000313" key="11">
    <source>
        <dbReference type="EMBL" id="CCD30003.1"/>
    </source>
</evidence>
<dbReference type="PANTHER" id="PTHR11564:SF5">
    <property type="entry name" value="SIGNAL RECOGNITION PARTICLE SUBUNIT SRP54"/>
    <property type="match status" value="1"/>
</dbReference>
<evidence type="ECO:0000256" key="8">
    <source>
        <dbReference type="ARBA" id="ARBA00048027"/>
    </source>
</evidence>
<dbReference type="InterPro" id="IPR027417">
    <property type="entry name" value="P-loop_NTPase"/>
</dbReference>
<comment type="subunit">
    <text evidence="9">Part of the signal recognition particle protein translocation system, which is composed of SRP and FtsY. SRP is a ribonucleoprotein composed of Ffh and a 4.5S RNA molecule.</text>
</comment>
<dbReference type="eggNOG" id="COG0541">
    <property type="taxonomic scope" value="Bacteria"/>
</dbReference>
<dbReference type="Pfam" id="PF02978">
    <property type="entry name" value="SRP_SPB"/>
    <property type="match status" value="1"/>
</dbReference>